<dbReference type="NCBIfam" id="NF000586">
    <property type="entry name" value="PRK00011.1"/>
    <property type="match status" value="1"/>
</dbReference>
<sequence length="425" mass="45640">MTEQTKAYFNAPVHERDPLVAGAIDNERKRQQDQIELIASENIVSRAVLDALGHEMTNKTLEGYPGNRFHGGGQFVDVVEQAAIDRAKQLFGCAYANVQPHSGTQANLAVFFLLLKPGDKVLSLDLAAGGHLSHGMKGNLSGRWFESHNYNVDPETEVIDYDALERIAEEVRPTLLITGGSAYPRELDFERMGRIAKKVGAWFLVDMAHIAGLVAGGAHPSPFPHADIVTCTTTKTLRGPRGGLILTNNEAWFKKLQAAVFPGVQGSLHSNVLAAKAVCLGEALQDDFKVYAAQVKANARALAETLIDRGVRIVSGGTDTHIVLVDLSSKGLIGKQAEDLLARANITANKNPIPGDSPRPPEWVGMRLGVSAATTRGMKEEEFRTLGTIIADLIEAEAAGTADDVVDGAKAKVARLTAAFPVYAH</sequence>
<dbReference type="GO" id="GO:0035999">
    <property type="term" value="P:tetrahydrofolate interconversion"/>
    <property type="evidence" value="ECO:0007669"/>
    <property type="project" value="UniProtKB-UniRule"/>
</dbReference>
<keyword evidence="5 13" id="KW-0963">Cytoplasm</keyword>
<evidence type="ECO:0000313" key="17">
    <source>
        <dbReference type="Proteomes" id="UP000295351"/>
    </source>
</evidence>
<evidence type="ECO:0000256" key="9">
    <source>
        <dbReference type="ARBA" id="ARBA00051216"/>
    </source>
</evidence>
<feature type="domain" description="Serine hydroxymethyltransferase-like" evidence="15">
    <location>
        <begin position="14"/>
        <end position="390"/>
    </location>
</feature>
<dbReference type="GO" id="GO:0032259">
    <property type="term" value="P:methylation"/>
    <property type="evidence" value="ECO:0007669"/>
    <property type="project" value="UniProtKB-KW"/>
</dbReference>
<evidence type="ECO:0000256" key="5">
    <source>
        <dbReference type="ARBA" id="ARBA00022490"/>
    </source>
</evidence>
<keyword evidence="16" id="KW-0489">Methyltransferase</keyword>
<evidence type="ECO:0000256" key="10">
    <source>
        <dbReference type="ARBA" id="ARBA00057572"/>
    </source>
</evidence>
<dbReference type="HAMAP" id="MF_00051">
    <property type="entry name" value="SHMT"/>
    <property type="match status" value="1"/>
</dbReference>
<evidence type="ECO:0000256" key="7">
    <source>
        <dbReference type="ARBA" id="ARBA00022679"/>
    </source>
</evidence>
<protein>
    <recommendedName>
        <fullName evidence="12 13">2-methylserine hydroxymethyltransferase</fullName>
        <shortName evidence="13">MSHMT</shortName>
        <ecNumber evidence="11 13">2.1.2.7</ecNumber>
    </recommendedName>
    <alternativeName>
        <fullName evidence="13">Alpha-methylserine hydroxymethyltransferase</fullName>
    </alternativeName>
    <alternativeName>
        <fullName evidence="13">D-alanine 2-hydroxymethyltransferase</fullName>
    </alternativeName>
</protein>
<comment type="pathway">
    <text evidence="13">One-carbon metabolism; tetrahydrofolate interconversion.</text>
</comment>
<comment type="subunit">
    <text evidence="4 13">Homodimer.</text>
</comment>
<dbReference type="EMBL" id="SLVX01000008">
    <property type="protein sequence ID" value="TCN45022.1"/>
    <property type="molecule type" value="Genomic_DNA"/>
</dbReference>
<feature type="site" description="Plays an important role in substrate specificity" evidence="13">
    <location>
        <position position="234"/>
    </location>
</feature>
<comment type="caution">
    <text evidence="13">Lacks conserved residue(s) required for the propagation of feature annotation.</text>
</comment>
<evidence type="ECO:0000256" key="14">
    <source>
        <dbReference type="PIRSR" id="PIRSR000412-50"/>
    </source>
</evidence>
<dbReference type="PIRSF" id="PIRSF000412">
    <property type="entry name" value="SHMT"/>
    <property type="match status" value="1"/>
</dbReference>
<keyword evidence="8 13" id="KW-0663">Pyridoxal phosphate</keyword>
<dbReference type="InterPro" id="IPR015422">
    <property type="entry name" value="PyrdxlP-dep_Trfase_small"/>
</dbReference>
<dbReference type="RefSeq" id="WP_133034727.1">
    <property type="nucleotide sequence ID" value="NZ_BAABEI010000003.1"/>
</dbReference>
<dbReference type="GO" id="GO:0008168">
    <property type="term" value="F:methyltransferase activity"/>
    <property type="evidence" value="ECO:0007669"/>
    <property type="project" value="UniProtKB-KW"/>
</dbReference>
<dbReference type="InterPro" id="IPR039429">
    <property type="entry name" value="SHMT-like_dom"/>
</dbReference>
<dbReference type="Pfam" id="PF00464">
    <property type="entry name" value="SHMT"/>
    <property type="match status" value="1"/>
</dbReference>
<evidence type="ECO:0000256" key="1">
    <source>
        <dbReference type="ARBA" id="ARBA00001933"/>
    </source>
</evidence>
<dbReference type="GO" id="GO:0019264">
    <property type="term" value="P:glycine biosynthetic process from serine"/>
    <property type="evidence" value="ECO:0007669"/>
    <property type="project" value="InterPro"/>
</dbReference>
<comment type="catalytic activity">
    <reaction evidence="9 13">
        <text>(6R)-5,10-methylene-5,6,7,8-tetrahydrofolate + D-alanine + H2O = 2-methylserine + (6S)-5,6,7,8-tetrahydrofolate</text>
        <dbReference type="Rhea" id="RHEA:10064"/>
        <dbReference type="ChEBI" id="CHEBI:15377"/>
        <dbReference type="ChEBI" id="CHEBI:15636"/>
        <dbReference type="ChEBI" id="CHEBI:57416"/>
        <dbReference type="ChEBI" id="CHEBI:57453"/>
        <dbReference type="ChEBI" id="CHEBI:58275"/>
        <dbReference type="EC" id="2.1.2.7"/>
    </reaction>
</comment>
<dbReference type="InterPro" id="IPR001085">
    <property type="entry name" value="Ser_HO-MeTrfase"/>
</dbReference>
<dbReference type="AlphaFoldDB" id="A0A4R2CXR7"/>
<dbReference type="PANTHER" id="PTHR11680">
    <property type="entry name" value="SERINE HYDROXYMETHYLTRANSFERASE"/>
    <property type="match status" value="1"/>
</dbReference>
<dbReference type="PANTHER" id="PTHR11680:SF35">
    <property type="entry name" value="SERINE HYDROXYMETHYLTRANSFERASE 1"/>
    <property type="match status" value="1"/>
</dbReference>
<comment type="subcellular location">
    <subcellularLocation>
        <location evidence="2 13">Cytoplasm</location>
    </subcellularLocation>
</comment>
<name>A0A4R2CXR7_SHIGR</name>
<dbReference type="InterPro" id="IPR049943">
    <property type="entry name" value="Ser_HO-MeTrfase-like"/>
</dbReference>
<dbReference type="FunFam" id="3.40.640.10:FF:000001">
    <property type="entry name" value="Serine hydroxymethyltransferase"/>
    <property type="match status" value="1"/>
</dbReference>
<dbReference type="GO" id="GO:0050413">
    <property type="term" value="F:D-alanine 2-hydroxymethyltransferase activity"/>
    <property type="evidence" value="ECO:0007669"/>
    <property type="project" value="UniProtKB-EC"/>
</dbReference>
<evidence type="ECO:0000256" key="3">
    <source>
        <dbReference type="ARBA" id="ARBA00006376"/>
    </source>
</evidence>
<feature type="binding site" evidence="13">
    <location>
        <begin position="130"/>
        <end position="132"/>
    </location>
    <ligand>
        <name>(6S)-5,6,7,8-tetrahydrofolate</name>
        <dbReference type="ChEBI" id="CHEBI:57453"/>
    </ligand>
</feature>
<organism evidence="16 17">
    <name type="scientific">Shinella granuli</name>
    <dbReference type="NCBI Taxonomy" id="323621"/>
    <lineage>
        <taxon>Bacteria</taxon>
        <taxon>Pseudomonadati</taxon>
        <taxon>Pseudomonadota</taxon>
        <taxon>Alphaproteobacteria</taxon>
        <taxon>Hyphomicrobiales</taxon>
        <taxon>Rhizobiaceae</taxon>
        <taxon>Shinella</taxon>
    </lineage>
</organism>
<comment type="caution">
    <text evidence="16">The sequence shown here is derived from an EMBL/GenBank/DDBJ whole genome shotgun (WGS) entry which is preliminary data.</text>
</comment>
<keyword evidence="6 13" id="KW-0554">One-carbon metabolism</keyword>
<reference evidence="16 17" key="1">
    <citation type="submission" date="2019-03" db="EMBL/GenBank/DDBJ databases">
        <title>Genomic Encyclopedia of Type Strains, Phase IV (KMG-IV): sequencing the most valuable type-strain genomes for metagenomic binning, comparative biology and taxonomic classification.</title>
        <authorList>
            <person name="Goeker M."/>
        </authorList>
    </citation>
    <scope>NUCLEOTIDE SEQUENCE [LARGE SCALE GENOMIC DNA]</scope>
    <source>
        <strain evidence="16 17">DSM 18401</strain>
    </source>
</reference>
<dbReference type="GO" id="GO:0004372">
    <property type="term" value="F:glycine hydroxymethyltransferase activity"/>
    <property type="evidence" value="ECO:0007669"/>
    <property type="project" value="InterPro"/>
</dbReference>
<keyword evidence="7 13" id="KW-0808">Transferase</keyword>
<feature type="binding site" evidence="13">
    <location>
        <position position="126"/>
    </location>
    <ligand>
        <name>(6S)-5,6,7,8-tetrahydrofolate</name>
        <dbReference type="ChEBI" id="CHEBI:57453"/>
    </ligand>
</feature>
<dbReference type="InterPro" id="IPR015421">
    <property type="entry name" value="PyrdxlP-dep_Trfase_major"/>
</dbReference>
<comment type="function">
    <text evidence="10">Catalyzes the reversible interconversion of alpha-methyl-L-serine to D-alanine with tetrahydrofolate (THF) serving as the one-carbon carrier. Cannot use alpha-methyl-D-serine, L-serine, D-serine or L-alanine.</text>
</comment>
<dbReference type="Gene3D" id="3.40.640.10">
    <property type="entry name" value="Type I PLP-dependent aspartate aminotransferase-like (Major domain)"/>
    <property type="match status" value="1"/>
</dbReference>
<proteinExistence type="inferred from homology"/>
<dbReference type="GO" id="GO:0005829">
    <property type="term" value="C:cytosol"/>
    <property type="evidence" value="ECO:0007669"/>
    <property type="project" value="TreeGrafter"/>
</dbReference>
<gene>
    <name evidence="13" type="primary">mshmt</name>
    <name evidence="16" type="ORF">EV665_108162</name>
</gene>
<evidence type="ECO:0000256" key="12">
    <source>
        <dbReference type="ARBA" id="ARBA00073156"/>
    </source>
</evidence>
<evidence type="ECO:0000256" key="13">
    <source>
        <dbReference type="HAMAP-Rule" id="MF_00051"/>
    </source>
</evidence>
<evidence type="ECO:0000256" key="6">
    <source>
        <dbReference type="ARBA" id="ARBA00022563"/>
    </source>
</evidence>
<dbReference type="CDD" id="cd00378">
    <property type="entry name" value="SHMT"/>
    <property type="match status" value="1"/>
</dbReference>
<evidence type="ECO:0000256" key="8">
    <source>
        <dbReference type="ARBA" id="ARBA00022898"/>
    </source>
</evidence>
<comment type="similarity">
    <text evidence="3 13">Belongs to the SHMT family.</text>
</comment>
<dbReference type="Proteomes" id="UP000295351">
    <property type="component" value="Unassembled WGS sequence"/>
</dbReference>
<keyword evidence="17" id="KW-1185">Reference proteome</keyword>
<dbReference type="EC" id="2.1.2.7" evidence="11 13"/>
<comment type="cofactor">
    <cofactor evidence="1 13 14">
        <name>pyridoxal 5'-phosphate</name>
        <dbReference type="ChEBI" id="CHEBI:597326"/>
    </cofactor>
</comment>
<dbReference type="InterPro" id="IPR015424">
    <property type="entry name" value="PyrdxlP-dep_Trfase"/>
</dbReference>
<dbReference type="UniPathway" id="UPA00193"/>
<dbReference type="GO" id="GO:0030170">
    <property type="term" value="F:pyridoxal phosphate binding"/>
    <property type="evidence" value="ECO:0007669"/>
    <property type="project" value="UniProtKB-UniRule"/>
</dbReference>
<dbReference type="SUPFAM" id="SSF53383">
    <property type="entry name" value="PLP-dependent transferases"/>
    <property type="match status" value="1"/>
</dbReference>
<evidence type="ECO:0000256" key="2">
    <source>
        <dbReference type="ARBA" id="ARBA00004496"/>
    </source>
</evidence>
<feature type="binding site" evidence="13">
    <location>
        <position position="250"/>
    </location>
    <ligand>
        <name>(6S)-5,6,7,8-tetrahydrofolate</name>
        <dbReference type="ChEBI" id="CHEBI:57453"/>
    </ligand>
</feature>
<accession>A0A4R2CXR7</accession>
<evidence type="ECO:0000256" key="11">
    <source>
        <dbReference type="ARBA" id="ARBA00066835"/>
    </source>
</evidence>
<evidence type="ECO:0000313" key="16">
    <source>
        <dbReference type="EMBL" id="TCN45022.1"/>
    </source>
</evidence>
<feature type="modified residue" description="N6-(pyridoxal phosphate)lysine" evidence="13 14">
    <location>
        <position position="235"/>
    </location>
</feature>
<evidence type="ECO:0000259" key="15">
    <source>
        <dbReference type="Pfam" id="PF00464"/>
    </source>
</evidence>
<evidence type="ECO:0000256" key="4">
    <source>
        <dbReference type="ARBA" id="ARBA00011738"/>
    </source>
</evidence>
<dbReference type="Gene3D" id="3.90.1150.10">
    <property type="entry name" value="Aspartate Aminotransferase, domain 1"/>
    <property type="match status" value="1"/>
</dbReference>